<comment type="caution">
    <text evidence="1">The sequence shown here is derived from an EMBL/GenBank/DDBJ whole genome shotgun (WGS) entry which is preliminary data.</text>
</comment>
<dbReference type="EMBL" id="SJPY01000006">
    <property type="protein sequence ID" value="TWU38683.1"/>
    <property type="molecule type" value="Genomic_DNA"/>
</dbReference>
<sequence>MQFPESMKAGRFLFSTEREYAGRLFNVTKRSIENQADDIVLLRLEFEIFVIDLDDTPAAYLPTGAIASRDIVITKQAGSDERLAEYAKYLGIKRPHQVSNWYVSERKAKQGQGSWIRIRFGKPDEDHRQPFEHISELDKPKSEQIKPSGSTKEREKFWRVSEVRQLLRDEKNKIPSEDTVKRFVDKRKSQFGEELVRVTSGRQRRINWYLCWHLWEADKCHG</sequence>
<reference evidence="1 2" key="1">
    <citation type="submission" date="2019-02" db="EMBL/GenBank/DDBJ databases">
        <title>Deep-cultivation of Planctomycetes and their phenomic and genomic characterization uncovers novel biology.</title>
        <authorList>
            <person name="Wiegand S."/>
            <person name="Jogler M."/>
            <person name="Boedeker C."/>
            <person name="Pinto D."/>
            <person name="Vollmers J."/>
            <person name="Rivas-Marin E."/>
            <person name="Kohn T."/>
            <person name="Peeters S.H."/>
            <person name="Heuer A."/>
            <person name="Rast P."/>
            <person name="Oberbeckmann S."/>
            <person name="Bunk B."/>
            <person name="Jeske O."/>
            <person name="Meyerdierks A."/>
            <person name="Storesund J.E."/>
            <person name="Kallscheuer N."/>
            <person name="Luecker S."/>
            <person name="Lage O.M."/>
            <person name="Pohl T."/>
            <person name="Merkel B.J."/>
            <person name="Hornburger P."/>
            <person name="Mueller R.-W."/>
            <person name="Bruemmer F."/>
            <person name="Labrenz M."/>
            <person name="Spormann A.M."/>
            <person name="Op Den Camp H."/>
            <person name="Overmann J."/>
            <person name="Amann R."/>
            <person name="Jetten M.S.M."/>
            <person name="Mascher T."/>
            <person name="Medema M.H."/>
            <person name="Devos D.P."/>
            <person name="Kaster A.-K."/>
            <person name="Ovreas L."/>
            <person name="Rohde M."/>
            <person name="Galperin M.Y."/>
            <person name="Jogler C."/>
        </authorList>
    </citation>
    <scope>NUCLEOTIDE SEQUENCE [LARGE SCALE GENOMIC DNA]</scope>
    <source>
        <strain evidence="1 2">Q31b</strain>
    </source>
</reference>
<dbReference type="Proteomes" id="UP000315471">
    <property type="component" value="Unassembled WGS sequence"/>
</dbReference>
<evidence type="ECO:0000313" key="2">
    <source>
        <dbReference type="Proteomes" id="UP000315471"/>
    </source>
</evidence>
<proteinExistence type="predicted"/>
<dbReference type="AlphaFoldDB" id="A0A5C6DMZ5"/>
<organism evidence="1 2">
    <name type="scientific">Novipirellula aureliae</name>
    <dbReference type="NCBI Taxonomy" id="2527966"/>
    <lineage>
        <taxon>Bacteria</taxon>
        <taxon>Pseudomonadati</taxon>
        <taxon>Planctomycetota</taxon>
        <taxon>Planctomycetia</taxon>
        <taxon>Pirellulales</taxon>
        <taxon>Pirellulaceae</taxon>
        <taxon>Novipirellula</taxon>
    </lineage>
</organism>
<evidence type="ECO:0000313" key="1">
    <source>
        <dbReference type="EMBL" id="TWU38683.1"/>
    </source>
</evidence>
<protein>
    <submittedName>
        <fullName evidence="1">Uncharacterized protein</fullName>
    </submittedName>
</protein>
<gene>
    <name evidence="1" type="ORF">Q31b_37610</name>
</gene>
<name>A0A5C6DMZ5_9BACT</name>
<keyword evidence="2" id="KW-1185">Reference proteome</keyword>
<accession>A0A5C6DMZ5</accession>